<evidence type="ECO:0000259" key="17">
    <source>
        <dbReference type="Pfam" id="PF10531"/>
    </source>
</evidence>
<protein>
    <submittedName>
        <fullName evidence="19">Polysaccharide transporter</fullName>
    </submittedName>
</protein>
<dbReference type="GO" id="GO:0046930">
    <property type="term" value="C:pore complex"/>
    <property type="evidence" value="ECO:0007669"/>
    <property type="project" value="UniProtKB-KW"/>
</dbReference>
<comment type="subcellular location">
    <subcellularLocation>
        <location evidence="1">Cell outer membrane</location>
        <topology evidence="1">Multi-pass membrane protein</topology>
    </subcellularLocation>
</comment>
<evidence type="ECO:0000256" key="10">
    <source>
        <dbReference type="ARBA" id="ARBA00023114"/>
    </source>
</evidence>
<dbReference type="EMBL" id="QFNN01000010">
    <property type="protein sequence ID" value="PZO91359.1"/>
    <property type="molecule type" value="Genomic_DNA"/>
</dbReference>
<evidence type="ECO:0000256" key="2">
    <source>
        <dbReference type="ARBA" id="ARBA00009450"/>
    </source>
</evidence>
<evidence type="ECO:0000256" key="11">
    <source>
        <dbReference type="ARBA" id="ARBA00023136"/>
    </source>
</evidence>
<evidence type="ECO:0000256" key="9">
    <source>
        <dbReference type="ARBA" id="ARBA00023065"/>
    </source>
</evidence>
<proteinExistence type="inferred from homology"/>
<dbReference type="InterPro" id="IPR019554">
    <property type="entry name" value="Soluble_ligand-bd"/>
</dbReference>
<feature type="domain" description="Soluble ligand binding" evidence="17">
    <location>
        <begin position="228"/>
        <end position="273"/>
    </location>
</feature>
<evidence type="ECO:0000256" key="6">
    <source>
        <dbReference type="ARBA" id="ARBA00022692"/>
    </source>
</evidence>
<evidence type="ECO:0000256" key="15">
    <source>
        <dbReference type="SAM" id="SignalP"/>
    </source>
</evidence>
<evidence type="ECO:0000256" key="4">
    <source>
        <dbReference type="ARBA" id="ARBA00022452"/>
    </source>
</evidence>
<evidence type="ECO:0000259" key="18">
    <source>
        <dbReference type="Pfam" id="PF22461"/>
    </source>
</evidence>
<keyword evidence="5" id="KW-0762">Sugar transport</keyword>
<dbReference type="PANTHER" id="PTHR33619">
    <property type="entry name" value="POLYSACCHARIDE EXPORT PROTEIN GFCE-RELATED"/>
    <property type="match status" value="1"/>
</dbReference>
<keyword evidence="6" id="KW-0812">Transmembrane</keyword>
<feature type="signal peptide" evidence="15">
    <location>
        <begin position="1"/>
        <end position="42"/>
    </location>
</feature>
<keyword evidence="9" id="KW-0406">Ion transport</keyword>
<dbReference type="Pfam" id="PF10531">
    <property type="entry name" value="SLBB"/>
    <property type="match status" value="1"/>
</dbReference>
<comment type="caution">
    <text evidence="19">The sequence shown here is derived from an EMBL/GenBank/DDBJ whole genome shotgun (WGS) entry which is preliminary data.</text>
</comment>
<keyword evidence="12" id="KW-0564">Palmitate</keyword>
<evidence type="ECO:0000256" key="5">
    <source>
        <dbReference type="ARBA" id="ARBA00022597"/>
    </source>
</evidence>
<keyword evidence="4" id="KW-1134">Transmembrane beta strand</keyword>
<gene>
    <name evidence="19" type="ORF">DI623_03435</name>
</gene>
<dbReference type="Gene3D" id="3.30.1950.10">
    <property type="entry name" value="wza like domain"/>
    <property type="match status" value="1"/>
</dbReference>
<feature type="domain" description="SLBB" evidence="18">
    <location>
        <begin position="148"/>
        <end position="222"/>
    </location>
</feature>
<reference evidence="19 20" key="1">
    <citation type="submission" date="2017-08" db="EMBL/GenBank/DDBJ databases">
        <title>Infants hospitalized years apart are colonized by the same room-sourced microbial strains.</title>
        <authorList>
            <person name="Brooks B."/>
            <person name="Olm M.R."/>
            <person name="Firek B.A."/>
            <person name="Baker R."/>
            <person name="Thomas B.C."/>
            <person name="Morowitz M.J."/>
            <person name="Banfield J.F."/>
        </authorList>
    </citation>
    <scope>NUCLEOTIDE SEQUENCE [LARGE SCALE GENOMIC DNA]</scope>
    <source>
        <strain evidence="19">S2_018_000_R2_101</strain>
    </source>
</reference>
<evidence type="ECO:0000313" key="19">
    <source>
        <dbReference type="EMBL" id="PZO91359.1"/>
    </source>
</evidence>
<dbReference type="Pfam" id="PF02563">
    <property type="entry name" value="Poly_export"/>
    <property type="match status" value="1"/>
</dbReference>
<dbReference type="InterPro" id="IPR049712">
    <property type="entry name" value="Poly_export"/>
</dbReference>
<keyword evidence="13" id="KW-0998">Cell outer membrane</keyword>
<evidence type="ECO:0000256" key="3">
    <source>
        <dbReference type="ARBA" id="ARBA00022448"/>
    </source>
</evidence>
<keyword evidence="7 15" id="KW-0732">Signal</keyword>
<dbReference type="Gene3D" id="3.10.560.10">
    <property type="entry name" value="Outer membrane lipoprotein wza domain like"/>
    <property type="match status" value="2"/>
</dbReference>
<evidence type="ECO:0000256" key="1">
    <source>
        <dbReference type="ARBA" id="ARBA00004571"/>
    </source>
</evidence>
<dbReference type="AlphaFoldDB" id="A0A2W5AGF2"/>
<dbReference type="InterPro" id="IPR003715">
    <property type="entry name" value="Poly_export_N"/>
</dbReference>
<dbReference type="Pfam" id="PF22461">
    <property type="entry name" value="SLBB_2"/>
    <property type="match status" value="1"/>
</dbReference>
<dbReference type="GO" id="GO:0015159">
    <property type="term" value="F:polysaccharide transmembrane transporter activity"/>
    <property type="evidence" value="ECO:0007669"/>
    <property type="project" value="InterPro"/>
</dbReference>
<feature type="chain" id="PRO_5016071465" evidence="15">
    <location>
        <begin position="43"/>
        <end position="297"/>
    </location>
</feature>
<evidence type="ECO:0000256" key="12">
    <source>
        <dbReference type="ARBA" id="ARBA00023139"/>
    </source>
</evidence>
<keyword evidence="3" id="KW-0813">Transport</keyword>
<dbReference type="GO" id="GO:0006811">
    <property type="term" value="P:monoatomic ion transport"/>
    <property type="evidence" value="ECO:0007669"/>
    <property type="project" value="UniProtKB-KW"/>
</dbReference>
<evidence type="ECO:0000259" key="16">
    <source>
        <dbReference type="Pfam" id="PF02563"/>
    </source>
</evidence>
<dbReference type="GO" id="GO:0009279">
    <property type="term" value="C:cell outer membrane"/>
    <property type="evidence" value="ECO:0007669"/>
    <property type="project" value="UniProtKB-SubCell"/>
</dbReference>
<feature type="domain" description="Polysaccharide export protein N-terminal" evidence="16">
    <location>
        <begin position="68"/>
        <end position="137"/>
    </location>
</feature>
<evidence type="ECO:0000256" key="8">
    <source>
        <dbReference type="ARBA" id="ARBA00023047"/>
    </source>
</evidence>
<keyword evidence="14" id="KW-0449">Lipoprotein</keyword>
<evidence type="ECO:0000256" key="7">
    <source>
        <dbReference type="ARBA" id="ARBA00022729"/>
    </source>
</evidence>
<organism evidence="19 20">
    <name type="scientific">Sphingomonas sanxanigenens</name>
    <dbReference type="NCBI Taxonomy" id="397260"/>
    <lineage>
        <taxon>Bacteria</taxon>
        <taxon>Pseudomonadati</taxon>
        <taxon>Pseudomonadota</taxon>
        <taxon>Alphaproteobacteria</taxon>
        <taxon>Sphingomonadales</taxon>
        <taxon>Sphingomonadaceae</taxon>
        <taxon>Sphingomonas</taxon>
    </lineage>
</organism>
<keyword evidence="10" id="KW-0626">Porin</keyword>
<evidence type="ECO:0000256" key="13">
    <source>
        <dbReference type="ARBA" id="ARBA00023237"/>
    </source>
</evidence>
<dbReference type="Proteomes" id="UP000249066">
    <property type="component" value="Unassembled WGS sequence"/>
</dbReference>
<sequence>MTRASDSAFRLVFEAMGMSMSRSVFGSLAASSALLMSAVAFAQPPVPAAAPAKPAASPDKQEKDLLAGYVLGPDDVIEVDVLGQPEFKTRAKIRNDGMIALPYIGDVKAQGLTVIQFNNMVADKLRTGGYYAKPFLSTDIVSFASRYVIVLGDIAQPGLQPVDRAYRVSEVLARAGGLRETGADYVVLRRQNGEELKLDFKKLAAGGVEDDPLVQPGDKLYVPAAELFYIYGQVNAPGAYPLKIEMTLRRALARGGGLTPNGSEKRIKLYHDGTEKKVGMDYVIQPGDVLVVGERLF</sequence>
<dbReference type="PANTHER" id="PTHR33619:SF3">
    <property type="entry name" value="POLYSACCHARIDE EXPORT PROTEIN GFCE-RELATED"/>
    <property type="match status" value="1"/>
</dbReference>
<keyword evidence="8" id="KW-0625">Polysaccharide transport</keyword>
<evidence type="ECO:0000313" key="20">
    <source>
        <dbReference type="Proteomes" id="UP000249066"/>
    </source>
</evidence>
<accession>A0A2W5AGF2</accession>
<name>A0A2W5AGF2_9SPHN</name>
<dbReference type="GO" id="GO:0015288">
    <property type="term" value="F:porin activity"/>
    <property type="evidence" value="ECO:0007669"/>
    <property type="project" value="UniProtKB-KW"/>
</dbReference>
<dbReference type="InterPro" id="IPR054765">
    <property type="entry name" value="SLBB_dom"/>
</dbReference>
<comment type="similarity">
    <text evidence="2">Belongs to the BexD/CtrA/VexA family.</text>
</comment>
<evidence type="ECO:0000256" key="14">
    <source>
        <dbReference type="ARBA" id="ARBA00023288"/>
    </source>
</evidence>
<keyword evidence="11" id="KW-0472">Membrane</keyword>